<dbReference type="EMBL" id="CWQY01000011">
    <property type="protein sequence ID" value="CSC66835.1"/>
    <property type="molecule type" value="Genomic_DNA"/>
</dbReference>
<accession>A0A655ZBZ6</accession>
<dbReference type="Proteomes" id="UP000041770">
    <property type="component" value="Unassembled WGS sequence"/>
</dbReference>
<evidence type="ECO:0000313" key="2">
    <source>
        <dbReference type="Proteomes" id="UP000041770"/>
    </source>
</evidence>
<name>A0A655ZBZ6_VIBCL</name>
<evidence type="ECO:0000313" key="1">
    <source>
        <dbReference type="EMBL" id="CSC66835.1"/>
    </source>
</evidence>
<organism evidence="1 2">
    <name type="scientific">Vibrio cholerae</name>
    <dbReference type="NCBI Taxonomy" id="666"/>
    <lineage>
        <taxon>Bacteria</taxon>
        <taxon>Pseudomonadati</taxon>
        <taxon>Pseudomonadota</taxon>
        <taxon>Gammaproteobacteria</taxon>
        <taxon>Vibrionales</taxon>
        <taxon>Vibrionaceae</taxon>
        <taxon>Vibrio</taxon>
    </lineage>
</organism>
<gene>
    <name evidence="1" type="ORF">ERS013200_01960</name>
</gene>
<protein>
    <submittedName>
        <fullName evidence="1">Uncharacterized protein</fullName>
    </submittedName>
</protein>
<proteinExistence type="predicted"/>
<reference evidence="1 2" key="1">
    <citation type="submission" date="2015-07" db="EMBL/GenBank/DDBJ databases">
        <authorList>
            <consortium name="Pathogen Informatics"/>
        </authorList>
    </citation>
    <scope>NUCLEOTIDE SEQUENCE [LARGE SCALE GENOMIC DNA]</scope>
    <source>
        <strain evidence="1 2">A316</strain>
    </source>
</reference>
<dbReference type="AlphaFoldDB" id="A0A655ZBZ6"/>
<sequence>MRMRADGIYRRERGLAVTLKSCDDVFNISGGFRGA</sequence>